<dbReference type="AlphaFoldDB" id="A0A939BWR9"/>
<evidence type="ECO:0000259" key="1">
    <source>
        <dbReference type="Pfam" id="PF03033"/>
    </source>
</evidence>
<dbReference type="GO" id="GO:0033072">
    <property type="term" value="P:vancomycin biosynthetic process"/>
    <property type="evidence" value="ECO:0007669"/>
    <property type="project" value="UniProtKB-ARBA"/>
</dbReference>
<dbReference type="SUPFAM" id="SSF53756">
    <property type="entry name" value="UDP-Glycosyltransferase/glycogen phosphorylase"/>
    <property type="match status" value="1"/>
</dbReference>
<dbReference type="InterPro" id="IPR004276">
    <property type="entry name" value="GlycoTrans_28_N"/>
</dbReference>
<dbReference type="Pfam" id="PF03033">
    <property type="entry name" value="Glyco_transf_28"/>
    <property type="match status" value="1"/>
</dbReference>
<organism evidence="3 4">
    <name type="scientific">Nocardioides faecalis</name>
    <dbReference type="NCBI Taxonomy" id="2803858"/>
    <lineage>
        <taxon>Bacteria</taxon>
        <taxon>Bacillati</taxon>
        <taxon>Actinomycetota</taxon>
        <taxon>Actinomycetes</taxon>
        <taxon>Propionibacteriales</taxon>
        <taxon>Nocardioidaceae</taxon>
        <taxon>Nocardioides</taxon>
    </lineage>
</organism>
<feature type="domain" description="Glycosyltransferase family 28 N-terminal" evidence="1">
    <location>
        <begin position="5"/>
        <end position="60"/>
    </location>
</feature>
<dbReference type="PANTHER" id="PTHR48050:SF13">
    <property type="entry name" value="STEROL 3-BETA-GLUCOSYLTRANSFERASE UGT80A2"/>
    <property type="match status" value="1"/>
</dbReference>
<dbReference type="RefSeq" id="WP_205292244.1">
    <property type="nucleotide sequence ID" value="NZ_JAERTX010000012.1"/>
</dbReference>
<dbReference type="GO" id="GO:0008194">
    <property type="term" value="F:UDP-glycosyltransferase activity"/>
    <property type="evidence" value="ECO:0007669"/>
    <property type="project" value="InterPro"/>
</dbReference>
<dbReference type="FunFam" id="3.40.50.2000:FF:000009">
    <property type="entry name" value="Sterol 3-beta-glucosyltransferase UGT80A2"/>
    <property type="match status" value="1"/>
</dbReference>
<keyword evidence="4" id="KW-1185">Reference proteome</keyword>
<evidence type="ECO:0000313" key="4">
    <source>
        <dbReference type="Proteomes" id="UP000663791"/>
    </source>
</evidence>
<dbReference type="Proteomes" id="UP000663791">
    <property type="component" value="Unassembled WGS sequence"/>
</dbReference>
<name>A0A939BWR9_9ACTN</name>
<dbReference type="EMBL" id="JAERTX010000012">
    <property type="protein sequence ID" value="MBM9460932.1"/>
    <property type="molecule type" value="Genomic_DNA"/>
</dbReference>
<reference evidence="3" key="1">
    <citation type="submission" date="2021-01" db="EMBL/GenBank/DDBJ databases">
        <title>Novel species in genus Nocardioides.</title>
        <authorList>
            <person name="Zhang G."/>
        </authorList>
    </citation>
    <scope>NUCLEOTIDE SEQUENCE</scope>
    <source>
        <strain evidence="3">Zg-536</strain>
    </source>
</reference>
<accession>A0A939BWR9</accession>
<evidence type="ECO:0000259" key="2">
    <source>
        <dbReference type="Pfam" id="PF06722"/>
    </source>
</evidence>
<dbReference type="GO" id="GO:0005975">
    <property type="term" value="P:carbohydrate metabolic process"/>
    <property type="evidence" value="ECO:0007669"/>
    <property type="project" value="InterPro"/>
</dbReference>
<dbReference type="CDD" id="cd03784">
    <property type="entry name" value="GT1_Gtf-like"/>
    <property type="match status" value="1"/>
</dbReference>
<gene>
    <name evidence="3" type="ORF">JK386_13590</name>
</gene>
<dbReference type="Gene3D" id="3.40.50.2000">
    <property type="entry name" value="Glycogen Phosphorylase B"/>
    <property type="match status" value="2"/>
</dbReference>
<proteinExistence type="predicted"/>
<dbReference type="InterPro" id="IPR050426">
    <property type="entry name" value="Glycosyltransferase_28"/>
</dbReference>
<protein>
    <submittedName>
        <fullName evidence="3">Glycosyltransferase family 1 protein</fullName>
    </submittedName>
</protein>
<feature type="domain" description="Erythromycin biosynthesis protein CIII-like C-terminal" evidence="2">
    <location>
        <begin position="327"/>
        <end position="412"/>
    </location>
</feature>
<evidence type="ECO:0000313" key="3">
    <source>
        <dbReference type="EMBL" id="MBM9460932.1"/>
    </source>
</evidence>
<comment type="caution">
    <text evidence="3">The sequence shown here is derived from an EMBL/GenBank/DDBJ whole genome shotgun (WGS) entry which is preliminary data.</text>
</comment>
<dbReference type="GO" id="GO:0016758">
    <property type="term" value="F:hexosyltransferase activity"/>
    <property type="evidence" value="ECO:0007669"/>
    <property type="project" value="InterPro"/>
</dbReference>
<dbReference type="Pfam" id="PF06722">
    <property type="entry name" value="EryCIII-like_C"/>
    <property type="match status" value="1"/>
</dbReference>
<sequence>MRVTLGLVGSRGDVQPGLVLARGLRERGHEVTLGVAPNLLDLAEREGLTAVPLGVDSAELLRSDLVRTRMRSRDPRERVAAVREVSVHGWDELRTGLLELAEGADVVLTGLLGQEVGSAVAERVGCGFAALHYAPVRANDVVGLLPRNGGPRLTAATWRVGERLRWQLTRAGENRQRAALGLAPAVVGLPQRLAERGALEVQAYDPVLMPQLAERWGPRRPFVGYLRPVRTADVPADVPGDVMSSRAQGIAPDAGGVEDPELERALGEGAVHVGFGSMPVPDPAALLRVLDEVAERLGTPIVWGTGWSEIPAVSSGRLVVRRELDHAAVLPRCLASVHHGGAGTTGAVLAAGVPQVVCWFSADQPLWARLLHQAGVGEGMAFRSLDVGRLTDALRRVLADGVRERARTVADRVVPEVEALAAAIDALERAH</sequence>
<dbReference type="PANTHER" id="PTHR48050">
    <property type="entry name" value="STEROL 3-BETA-GLUCOSYLTRANSFERASE"/>
    <property type="match status" value="1"/>
</dbReference>
<dbReference type="InterPro" id="IPR002213">
    <property type="entry name" value="UDP_glucos_trans"/>
</dbReference>
<dbReference type="InterPro" id="IPR010610">
    <property type="entry name" value="EryCIII-like_C"/>
</dbReference>